<evidence type="ECO:0000313" key="2">
    <source>
        <dbReference type="EMBL" id="WEG35197.1"/>
    </source>
</evidence>
<reference evidence="2 3" key="1">
    <citation type="submission" date="2023-02" db="EMBL/GenBank/DDBJ databases">
        <title>Novel Oscillospiraceae bacterial genomes.</title>
        <authorList>
            <person name="Srinivasan S."/>
            <person name="Austin M.N."/>
            <person name="Fiedler T.L."/>
            <person name="Strenk S.M."/>
            <person name="Agnew K.J."/>
            <person name="Nagana Gowda G.A."/>
            <person name="Raftery D."/>
            <person name="Beamer M.A."/>
            <person name="Achilles S.L."/>
            <person name="Wiesenfeld H.C."/>
            <person name="Fredricks D.N."/>
            <person name="Hillier S.L."/>
        </authorList>
    </citation>
    <scope>NUCLEOTIDE SEQUENCE [LARGE SCALE GENOMIC DNA]</scope>
    <source>
        <strain evidence="2 3">CHIC02 1186E3-8</strain>
    </source>
</reference>
<dbReference type="PANTHER" id="PTHR43483:SF3">
    <property type="entry name" value="MEMBRANE TRANSPORTER PROTEIN HI_0806-RELATED"/>
    <property type="match status" value="1"/>
</dbReference>
<keyword evidence="1" id="KW-0812">Transmembrane</keyword>
<feature type="transmembrane region" description="Helical" evidence="1">
    <location>
        <begin position="171"/>
        <end position="188"/>
    </location>
</feature>
<evidence type="ECO:0000256" key="1">
    <source>
        <dbReference type="SAM" id="Phobius"/>
    </source>
</evidence>
<evidence type="ECO:0000313" key="3">
    <source>
        <dbReference type="Proteomes" id="UP001220478"/>
    </source>
</evidence>
<feature type="transmembrane region" description="Helical" evidence="1">
    <location>
        <begin position="263"/>
        <end position="285"/>
    </location>
</feature>
<dbReference type="EMBL" id="CP118868">
    <property type="protein sequence ID" value="WEG35197.1"/>
    <property type="molecule type" value="Genomic_DNA"/>
</dbReference>
<feature type="transmembrane region" description="Helical" evidence="1">
    <location>
        <begin position="103"/>
        <end position="121"/>
    </location>
</feature>
<name>A0ABY8C3Q7_9FIRM</name>
<gene>
    <name evidence="2" type="ORF">PYS61_04485</name>
</gene>
<proteinExistence type="predicted"/>
<organism evidence="2 3">
    <name type="scientific">Amygdalobacter indicium</name>
    <dbReference type="NCBI Taxonomy" id="3029272"/>
    <lineage>
        <taxon>Bacteria</taxon>
        <taxon>Bacillati</taxon>
        <taxon>Bacillota</taxon>
        <taxon>Clostridia</taxon>
        <taxon>Eubacteriales</taxon>
        <taxon>Oscillospiraceae</taxon>
        <taxon>Amygdalobacter</taxon>
    </lineage>
</organism>
<keyword evidence="1" id="KW-0472">Membrane</keyword>
<keyword evidence="3" id="KW-1185">Reference proteome</keyword>
<dbReference type="Proteomes" id="UP001220478">
    <property type="component" value="Chromosome"/>
</dbReference>
<dbReference type="RefSeq" id="WP_315570628.1">
    <property type="nucleotide sequence ID" value="NZ_CP118866.1"/>
</dbReference>
<dbReference type="PANTHER" id="PTHR43483">
    <property type="entry name" value="MEMBRANE TRANSPORTER PROTEIN HI_0806-RELATED"/>
    <property type="match status" value="1"/>
</dbReference>
<protein>
    <submittedName>
        <fullName evidence="2">Sulfite exporter TauE/SafE family protein</fullName>
    </submittedName>
</protein>
<keyword evidence="1" id="KW-1133">Transmembrane helix</keyword>
<feature type="transmembrane region" description="Helical" evidence="1">
    <location>
        <begin position="238"/>
        <end position="257"/>
    </location>
</feature>
<feature type="transmembrane region" description="Helical" evidence="1">
    <location>
        <begin position="42"/>
        <end position="67"/>
    </location>
</feature>
<feature type="transmembrane region" description="Helical" evidence="1">
    <location>
        <begin position="133"/>
        <end position="151"/>
    </location>
</feature>
<accession>A0ABY8C3Q7</accession>
<sequence>MLVPIILGLIVIVNACFAFTFVKDLLKHKKETAAEPGNPVVMAIATFLIFLLSTFGISDFAIGSSLYPKAKWVSDKKLPGTLNTECVIPVAVMALAYISSIKVGLITLATAIVCQVIGAYVSPRYVTKLPTKVIKIFVSIGLIVAAILILAGKFGLYPAGGNESALTGGKLILFAVLCLIFGAFNNIGIGSYPLTMATVYALGMDPGVAFPIMMGACTFSVPIGSMQFVKLDSYSRKITLFTSTFGVLGVLVAAFVVKSLNTAALQWIVVVVVLYSAFTMIQSAVKMNREEKKNAEN</sequence>
<feature type="transmembrane region" description="Helical" evidence="1">
    <location>
        <begin position="208"/>
        <end position="226"/>
    </location>
</feature>